<evidence type="ECO:0000256" key="5">
    <source>
        <dbReference type="ARBA" id="ARBA00022679"/>
    </source>
</evidence>
<evidence type="ECO:0000256" key="6">
    <source>
        <dbReference type="ARBA" id="ARBA00022898"/>
    </source>
</evidence>
<evidence type="ECO:0000259" key="10">
    <source>
        <dbReference type="Pfam" id="PF00155"/>
    </source>
</evidence>
<dbReference type="PROSITE" id="PS00105">
    <property type="entry name" value="AA_TRANSFER_CLASS_1"/>
    <property type="match status" value="1"/>
</dbReference>
<dbReference type="PANTHER" id="PTHR43643:SF6">
    <property type="entry name" value="HISTIDINOL-PHOSPHATE AMINOTRANSFERASE"/>
    <property type="match status" value="1"/>
</dbReference>
<name>K9P967_CYAGP</name>
<comment type="similarity">
    <text evidence="9">Belongs to the class-I pyridoxal-phosphate-dependent aminotransferase family.</text>
</comment>
<evidence type="ECO:0000256" key="4">
    <source>
        <dbReference type="ARBA" id="ARBA00022605"/>
    </source>
</evidence>
<dbReference type="CDD" id="cd00609">
    <property type="entry name" value="AAT_like"/>
    <property type="match status" value="1"/>
</dbReference>
<dbReference type="HOGENOM" id="CLU_017584_3_2_3"/>
<dbReference type="RefSeq" id="WP_015110357.1">
    <property type="nucleotide sequence ID" value="NC_019675.1"/>
</dbReference>
<comment type="pathway">
    <text evidence="1">Amino-acid biosynthesis; L-histidine biosynthesis; L-histidine from 5-phospho-alpha-D-ribose 1-diphosphate: step 7/9.</text>
</comment>
<dbReference type="GO" id="GO:0004400">
    <property type="term" value="F:histidinol-phosphate transaminase activity"/>
    <property type="evidence" value="ECO:0007669"/>
    <property type="project" value="UniProtKB-EC"/>
</dbReference>
<dbReference type="Proteomes" id="UP000010388">
    <property type="component" value="Chromosome"/>
</dbReference>
<dbReference type="EMBL" id="CP003495">
    <property type="protein sequence ID" value="AFY29922.1"/>
    <property type="molecule type" value="Genomic_DNA"/>
</dbReference>
<feature type="domain" description="Aminotransferase class I/classII large" evidence="10">
    <location>
        <begin position="38"/>
        <end position="380"/>
    </location>
</feature>
<dbReference type="OrthoDB" id="9813612at2"/>
<dbReference type="Gene3D" id="3.90.1150.10">
    <property type="entry name" value="Aspartate Aminotransferase, domain 1"/>
    <property type="match status" value="1"/>
</dbReference>
<comment type="cofactor">
    <cofactor evidence="9">
        <name>pyridoxal 5'-phosphate</name>
        <dbReference type="ChEBI" id="CHEBI:597326"/>
    </cofactor>
</comment>
<evidence type="ECO:0000256" key="7">
    <source>
        <dbReference type="ARBA" id="ARBA00023102"/>
    </source>
</evidence>
<evidence type="ECO:0000256" key="9">
    <source>
        <dbReference type="RuleBase" id="RU000481"/>
    </source>
</evidence>
<gene>
    <name evidence="11" type="ordered locus">Cyagr_2830</name>
</gene>
<dbReference type="SUPFAM" id="SSF53383">
    <property type="entry name" value="PLP-dependent transferases"/>
    <property type="match status" value="1"/>
</dbReference>
<evidence type="ECO:0000313" key="11">
    <source>
        <dbReference type="EMBL" id="AFY29922.1"/>
    </source>
</evidence>
<evidence type="ECO:0000256" key="8">
    <source>
        <dbReference type="ARBA" id="ARBA00047481"/>
    </source>
</evidence>
<dbReference type="InterPro" id="IPR050106">
    <property type="entry name" value="HistidinolP_aminotransfase"/>
</dbReference>
<keyword evidence="6" id="KW-0663">Pyridoxal phosphate</keyword>
<comment type="catalytic activity">
    <reaction evidence="8">
        <text>L-histidinol phosphate + 2-oxoglutarate = 3-(imidazol-4-yl)-2-oxopropyl phosphate + L-glutamate</text>
        <dbReference type="Rhea" id="RHEA:23744"/>
        <dbReference type="ChEBI" id="CHEBI:16810"/>
        <dbReference type="ChEBI" id="CHEBI:29985"/>
        <dbReference type="ChEBI" id="CHEBI:57766"/>
        <dbReference type="ChEBI" id="CHEBI:57980"/>
        <dbReference type="EC" id="2.6.1.9"/>
    </reaction>
</comment>
<keyword evidence="4" id="KW-0028">Amino-acid biosynthesis</keyword>
<dbReference type="PANTHER" id="PTHR43643">
    <property type="entry name" value="HISTIDINOL-PHOSPHATE AMINOTRANSFERASE 2"/>
    <property type="match status" value="1"/>
</dbReference>
<dbReference type="InterPro" id="IPR004839">
    <property type="entry name" value="Aminotransferase_I/II_large"/>
</dbReference>
<dbReference type="EC" id="2.6.1.-" evidence="9"/>
<dbReference type="eggNOG" id="COG0079">
    <property type="taxonomic scope" value="Bacteria"/>
</dbReference>
<evidence type="ECO:0000256" key="3">
    <source>
        <dbReference type="ARBA" id="ARBA00022576"/>
    </source>
</evidence>
<dbReference type="Pfam" id="PF00155">
    <property type="entry name" value="Aminotran_1_2"/>
    <property type="match status" value="1"/>
</dbReference>
<sequence>MPSPTPGESPTVPPCPRARPEVETLTAYSAPLEGRRGLLRLDFNENTVGPSPQVVEAIRAIPADHYAIYPEYDGLREAVVRSLGGLGLTPGHIGLFNGVDAAIHAVFQAFGAPGDRLLTTSPTFGYYTPCARMQGMVIEAIPYRLPDFVFPFEAIRAALEAPGTAAGAPRILLICNPNNPTGTRLEPERILELAAAAPDTLVVVDELYEAFTGDSVLPPLLAGAEGAAGKADPFAAVPNLLVLRSLAKTAGLAGLRIGFAIGAPALVERVGRVCGPYDINSFAVTAAHAALADQAYVDGYVAEVLRARDRLVAQLRQSGVRHHAAGGNYLLLWPRRPAAAVEADLRQAGILVRSMAGKALIDGSLRVSLGTGAQMERFWEAYRRIDGLG</sequence>
<keyword evidence="7" id="KW-0368">Histidine biosynthesis</keyword>
<dbReference type="AlphaFoldDB" id="K9P967"/>
<dbReference type="KEGG" id="cgc:Cyagr_2830"/>
<dbReference type="InterPro" id="IPR015422">
    <property type="entry name" value="PyrdxlP-dep_Trfase_small"/>
</dbReference>
<dbReference type="InterPro" id="IPR004838">
    <property type="entry name" value="NHTrfase_class1_PyrdxlP-BS"/>
</dbReference>
<proteinExistence type="inferred from homology"/>
<protein>
    <recommendedName>
        <fullName evidence="9">Aminotransferase</fullName>
        <ecNumber evidence="9">2.6.1.-</ecNumber>
    </recommendedName>
</protein>
<evidence type="ECO:0000313" key="12">
    <source>
        <dbReference type="Proteomes" id="UP000010388"/>
    </source>
</evidence>
<keyword evidence="3 9" id="KW-0032">Aminotransferase</keyword>
<comment type="similarity">
    <text evidence="2">Belongs to the class-II pyridoxal-phosphate-dependent aminotransferase family. Histidinol-phosphate aminotransferase subfamily.</text>
</comment>
<dbReference type="STRING" id="292564.Cyagr_2830"/>
<reference evidence="12" key="1">
    <citation type="journal article" date="2013" name="Proc. Natl. Acad. Sci. U.S.A.">
        <title>Improving the coverage of the cyanobacterial phylum using diversity-driven genome sequencing.</title>
        <authorList>
            <person name="Shih P.M."/>
            <person name="Wu D."/>
            <person name="Latifi A."/>
            <person name="Axen S.D."/>
            <person name="Fewer D.P."/>
            <person name="Talla E."/>
            <person name="Calteau A."/>
            <person name="Cai F."/>
            <person name="Tandeau de Marsac N."/>
            <person name="Rippka R."/>
            <person name="Herdman M."/>
            <person name="Sivonen K."/>
            <person name="Coursin T."/>
            <person name="Laurent T."/>
            <person name="Goodwin L."/>
            <person name="Nolan M."/>
            <person name="Davenport K.W."/>
            <person name="Han C.S."/>
            <person name="Rubin E.M."/>
            <person name="Eisen J.A."/>
            <person name="Woyke T."/>
            <person name="Gugger M."/>
            <person name="Kerfeld C.A."/>
        </authorList>
    </citation>
    <scope>NUCLEOTIDE SEQUENCE [LARGE SCALE GENOMIC DNA]</scope>
    <source>
        <strain evidence="12">ATCC 27147 / PCC 6307</strain>
    </source>
</reference>
<dbReference type="InterPro" id="IPR015421">
    <property type="entry name" value="PyrdxlP-dep_Trfase_major"/>
</dbReference>
<dbReference type="InterPro" id="IPR015424">
    <property type="entry name" value="PyrdxlP-dep_Trfase"/>
</dbReference>
<keyword evidence="5 9" id="KW-0808">Transferase</keyword>
<dbReference type="Gene3D" id="3.40.640.10">
    <property type="entry name" value="Type I PLP-dependent aspartate aminotransferase-like (Major domain)"/>
    <property type="match status" value="1"/>
</dbReference>
<evidence type="ECO:0000256" key="1">
    <source>
        <dbReference type="ARBA" id="ARBA00005011"/>
    </source>
</evidence>
<accession>K9P967</accession>
<evidence type="ECO:0000256" key="2">
    <source>
        <dbReference type="ARBA" id="ARBA00007970"/>
    </source>
</evidence>
<dbReference type="GO" id="GO:0000105">
    <property type="term" value="P:L-histidine biosynthetic process"/>
    <property type="evidence" value="ECO:0007669"/>
    <property type="project" value="UniProtKB-KW"/>
</dbReference>
<dbReference type="GO" id="GO:0030170">
    <property type="term" value="F:pyridoxal phosphate binding"/>
    <property type="evidence" value="ECO:0007669"/>
    <property type="project" value="InterPro"/>
</dbReference>
<organism evidence="11 12">
    <name type="scientific">Cyanobium gracile (strain ATCC 27147 / PCC 6307)</name>
    <dbReference type="NCBI Taxonomy" id="292564"/>
    <lineage>
        <taxon>Bacteria</taxon>
        <taxon>Bacillati</taxon>
        <taxon>Cyanobacteriota</taxon>
        <taxon>Cyanophyceae</taxon>
        <taxon>Synechococcales</taxon>
        <taxon>Prochlorococcaceae</taxon>
        <taxon>Cyanobium</taxon>
    </lineage>
</organism>
<dbReference type="PATRIC" id="fig|292564.3.peg.2686"/>